<dbReference type="GO" id="GO:0003677">
    <property type="term" value="F:DNA binding"/>
    <property type="evidence" value="ECO:0007669"/>
    <property type="project" value="UniProtKB-KW"/>
</dbReference>
<keyword evidence="1 3" id="KW-0597">Phosphoprotein</keyword>
<protein>
    <submittedName>
        <fullName evidence="6">DNA-binding response regulator</fullName>
    </submittedName>
</protein>
<evidence type="ECO:0000313" key="7">
    <source>
        <dbReference type="Proteomes" id="UP000620046"/>
    </source>
</evidence>
<proteinExistence type="predicted"/>
<dbReference type="PANTHER" id="PTHR43214">
    <property type="entry name" value="TWO-COMPONENT RESPONSE REGULATOR"/>
    <property type="match status" value="1"/>
</dbReference>
<reference evidence="7" key="1">
    <citation type="journal article" date="2019" name="Int. J. Syst. Evol. Microbiol.">
        <title>The Global Catalogue of Microorganisms (GCM) 10K type strain sequencing project: providing services to taxonomists for standard genome sequencing and annotation.</title>
        <authorList>
            <consortium name="The Broad Institute Genomics Platform"/>
            <consortium name="The Broad Institute Genome Sequencing Center for Infectious Disease"/>
            <person name="Wu L."/>
            <person name="Ma J."/>
        </authorList>
    </citation>
    <scope>NUCLEOTIDE SEQUENCE [LARGE SCALE GENOMIC DNA]</scope>
    <source>
        <strain evidence="7">CGMCC 1.15439</strain>
    </source>
</reference>
<accession>A0ABQ1FSX1</accession>
<evidence type="ECO:0000256" key="3">
    <source>
        <dbReference type="PROSITE-ProRule" id="PRU00169"/>
    </source>
</evidence>
<gene>
    <name evidence="6" type="ORF">GCM10010981_16310</name>
</gene>
<evidence type="ECO:0000256" key="2">
    <source>
        <dbReference type="ARBA" id="ARBA00023125"/>
    </source>
</evidence>
<dbReference type="InterPro" id="IPR000792">
    <property type="entry name" value="Tscrpt_reg_LuxR_C"/>
</dbReference>
<dbReference type="CDD" id="cd17535">
    <property type="entry name" value="REC_NarL-like"/>
    <property type="match status" value="1"/>
</dbReference>
<organism evidence="6 7">
    <name type="scientific">Dyella nitratireducens</name>
    <dbReference type="NCBI Taxonomy" id="1849580"/>
    <lineage>
        <taxon>Bacteria</taxon>
        <taxon>Pseudomonadati</taxon>
        <taxon>Pseudomonadota</taxon>
        <taxon>Gammaproteobacteria</taxon>
        <taxon>Lysobacterales</taxon>
        <taxon>Rhodanobacteraceae</taxon>
        <taxon>Dyella</taxon>
    </lineage>
</organism>
<dbReference type="PROSITE" id="PS50110">
    <property type="entry name" value="RESPONSE_REGULATORY"/>
    <property type="match status" value="1"/>
</dbReference>
<dbReference type="InterPro" id="IPR039420">
    <property type="entry name" value="WalR-like"/>
</dbReference>
<evidence type="ECO:0000313" key="6">
    <source>
        <dbReference type="EMBL" id="GGA28281.1"/>
    </source>
</evidence>
<keyword evidence="2 6" id="KW-0238">DNA-binding</keyword>
<dbReference type="PROSITE" id="PS00622">
    <property type="entry name" value="HTH_LUXR_1"/>
    <property type="match status" value="1"/>
</dbReference>
<dbReference type="CDD" id="cd06170">
    <property type="entry name" value="LuxR_C_like"/>
    <property type="match status" value="1"/>
</dbReference>
<evidence type="ECO:0000256" key="1">
    <source>
        <dbReference type="ARBA" id="ARBA00022553"/>
    </source>
</evidence>
<keyword evidence="7" id="KW-1185">Reference proteome</keyword>
<dbReference type="InterPro" id="IPR058245">
    <property type="entry name" value="NreC/VraR/RcsB-like_REC"/>
</dbReference>
<dbReference type="Pfam" id="PF00196">
    <property type="entry name" value="GerE"/>
    <property type="match status" value="1"/>
</dbReference>
<dbReference type="SUPFAM" id="SSF52172">
    <property type="entry name" value="CheY-like"/>
    <property type="match status" value="1"/>
</dbReference>
<evidence type="ECO:0000259" key="4">
    <source>
        <dbReference type="PROSITE" id="PS50043"/>
    </source>
</evidence>
<dbReference type="InterPro" id="IPR011006">
    <property type="entry name" value="CheY-like_superfamily"/>
</dbReference>
<dbReference type="SMART" id="SM00448">
    <property type="entry name" value="REC"/>
    <property type="match status" value="1"/>
</dbReference>
<evidence type="ECO:0000259" key="5">
    <source>
        <dbReference type="PROSITE" id="PS50110"/>
    </source>
</evidence>
<feature type="domain" description="HTH luxR-type" evidence="4">
    <location>
        <begin position="155"/>
        <end position="220"/>
    </location>
</feature>
<dbReference type="RefSeq" id="WP_188793724.1">
    <property type="nucleotide sequence ID" value="NZ_BMJA01000001.1"/>
</dbReference>
<dbReference type="PROSITE" id="PS50043">
    <property type="entry name" value="HTH_LUXR_2"/>
    <property type="match status" value="1"/>
</dbReference>
<dbReference type="InterPro" id="IPR001789">
    <property type="entry name" value="Sig_transdc_resp-reg_receiver"/>
</dbReference>
<dbReference type="Pfam" id="PF00072">
    <property type="entry name" value="Response_reg"/>
    <property type="match status" value="1"/>
</dbReference>
<dbReference type="Proteomes" id="UP000620046">
    <property type="component" value="Unassembled WGS sequence"/>
</dbReference>
<dbReference type="SMART" id="SM00421">
    <property type="entry name" value="HTH_LUXR"/>
    <property type="match status" value="1"/>
</dbReference>
<dbReference type="PRINTS" id="PR00038">
    <property type="entry name" value="HTHLUXR"/>
</dbReference>
<feature type="domain" description="Response regulatory" evidence="5">
    <location>
        <begin position="10"/>
        <end position="128"/>
    </location>
</feature>
<sequence>MSDSMGARLRVMLLDDHEVIRRGLELLLKQEYSVDVVGSFRTSRELFAALKDTRADVVIADYALGPSDVDGLNLIRALKIRFPSERILVMSSHHNPATVALAIRAGAHGFVGKGQDQADLMLAIRAVASGRTYLSRDLAAAIGSTAESGEAAGDELVGYSKLSPREREVLRCVLDGMSVTEIAAKFSRGITTISAQKNSAFRKLGIRTNNELFKIRHLLDKP</sequence>
<dbReference type="Gene3D" id="3.40.50.2300">
    <property type="match status" value="1"/>
</dbReference>
<name>A0ABQ1FSX1_9GAMM</name>
<dbReference type="SUPFAM" id="SSF46894">
    <property type="entry name" value="C-terminal effector domain of the bipartite response regulators"/>
    <property type="match status" value="1"/>
</dbReference>
<comment type="caution">
    <text evidence="6">The sequence shown here is derived from an EMBL/GenBank/DDBJ whole genome shotgun (WGS) entry which is preliminary data.</text>
</comment>
<feature type="modified residue" description="4-aspartylphosphate" evidence="3">
    <location>
        <position position="61"/>
    </location>
</feature>
<dbReference type="EMBL" id="BMJA01000001">
    <property type="protein sequence ID" value="GGA28281.1"/>
    <property type="molecule type" value="Genomic_DNA"/>
</dbReference>
<dbReference type="InterPro" id="IPR016032">
    <property type="entry name" value="Sig_transdc_resp-reg_C-effctor"/>
</dbReference>
<dbReference type="PANTHER" id="PTHR43214:SF17">
    <property type="entry name" value="TRANSCRIPTIONAL REGULATORY PROTEIN RCSB"/>
    <property type="match status" value="1"/>
</dbReference>